<accession>A0ACC2RT37</accession>
<comment type="caution">
    <text evidence="1">The sequence shown here is derived from an EMBL/GenBank/DDBJ whole genome shotgun (WGS) entry which is preliminary data.</text>
</comment>
<sequence length="171" mass="18801">MATTLTTLEEIVHQLWALQPLAESEAKFSPKIHVLNSNLQDSSSESFNTEEHQLQNLKPKTLQAGSPQAQLPGHLHFSGLKSEPNLTLVKLLRPINLELPAPLPLLQKDPVSPANESTGLAKDPKITGAITAGELKKLPVKCGPPKNDQSYNSKREFESSHFNPANERFPM</sequence>
<keyword evidence="2" id="KW-1185">Reference proteome</keyword>
<proteinExistence type="predicted"/>
<evidence type="ECO:0000313" key="1">
    <source>
        <dbReference type="EMBL" id="KAJ9053196.1"/>
    </source>
</evidence>
<protein>
    <submittedName>
        <fullName evidence="1">Uncharacterized protein</fullName>
    </submittedName>
</protein>
<dbReference type="EMBL" id="QTSX02006546">
    <property type="protein sequence ID" value="KAJ9053196.1"/>
    <property type="molecule type" value="Genomic_DNA"/>
</dbReference>
<reference evidence="1" key="1">
    <citation type="submission" date="2022-04" db="EMBL/GenBank/DDBJ databases">
        <title>Genome of the entomopathogenic fungus Entomophthora muscae.</title>
        <authorList>
            <person name="Elya C."/>
            <person name="Lovett B.R."/>
            <person name="Lee E."/>
            <person name="Macias A.M."/>
            <person name="Hajek A.E."/>
            <person name="De Bivort B.L."/>
            <person name="Kasson M.T."/>
            <person name="De Fine Licht H.H."/>
            <person name="Stajich J.E."/>
        </authorList>
    </citation>
    <scope>NUCLEOTIDE SEQUENCE</scope>
    <source>
        <strain evidence="1">Berkeley</strain>
    </source>
</reference>
<name>A0ACC2RT37_9FUNG</name>
<organism evidence="1 2">
    <name type="scientific">Entomophthora muscae</name>
    <dbReference type="NCBI Taxonomy" id="34485"/>
    <lineage>
        <taxon>Eukaryota</taxon>
        <taxon>Fungi</taxon>
        <taxon>Fungi incertae sedis</taxon>
        <taxon>Zoopagomycota</taxon>
        <taxon>Entomophthoromycotina</taxon>
        <taxon>Entomophthoromycetes</taxon>
        <taxon>Entomophthorales</taxon>
        <taxon>Entomophthoraceae</taxon>
        <taxon>Entomophthora</taxon>
    </lineage>
</organism>
<dbReference type="Proteomes" id="UP001165960">
    <property type="component" value="Unassembled WGS sequence"/>
</dbReference>
<gene>
    <name evidence="1" type="ORF">DSO57_1026593</name>
</gene>
<evidence type="ECO:0000313" key="2">
    <source>
        <dbReference type="Proteomes" id="UP001165960"/>
    </source>
</evidence>